<reference evidence="1" key="1">
    <citation type="journal article" date="2014" name="Front. Microbiol.">
        <title>High frequency of phylogenetically diverse reductive dehalogenase-homologous genes in deep subseafloor sedimentary metagenomes.</title>
        <authorList>
            <person name="Kawai M."/>
            <person name="Futagami T."/>
            <person name="Toyoda A."/>
            <person name="Takaki Y."/>
            <person name="Nishi S."/>
            <person name="Hori S."/>
            <person name="Arai W."/>
            <person name="Tsubouchi T."/>
            <person name="Morono Y."/>
            <person name="Uchiyama I."/>
            <person name="Ito T."/>
            <person name="Fujiyama A."/>
            <person name="Inagaki F."/>
            <person name="Takami H."/>
        </authorList>
    </citation>
    <scope>NUCLEOTIDE SEQUENCE</scope>
    <source>
        <strain evidence="1">Expedition CK06-06</strain>
    </source>
</reference>
<name>X1TR67_9ZZZZ</name>
<proteinExistence type="predicted"/>
<protein>
    <submittedName>
        <fullName evidence="1">Uncharacterized protein</fullName>
    </submittedName>
</protein>
<gene>
    <name evidence="1" type="ORF">S12H4_41595</name>
</gene>
<dbReference type="EMBL" id="BARW01025361">
    <property type="protein sequence ID" value="GAJ07764.1"/>
    <property type="molecule type" value="Genomic_DNA"/>
</dbReference>
<feature type="non-terminal residue" evidence="1">
    <location>
        <position position="201"/>
    </location>
</feature>
<dbReference type="AlphaFoldDB" id="X1TR67"/>
<accession>X1TR67</accession>
<evidence type="ECO:0000313" key="1">
    <source>
        <dbReference type="EMBL" id="GAJ07764.1"/>
    </source>
</evidence>
<sequence>MKKRNTSRALIARPVQKALLGPSFELYPAALTVIGKPTKEEYSTAFQRLELIEGAIHWWYGDLSLSYEGHYGAIVEITEQSGFDVGTIYNDKYVASRYEISQRCESLSIHHHRIAAPLDDRLKWLKMAETGDGTGKPWSTRELEAQIRKARRLPFTGTYAVLYADPPWEYEFSQSESRSIEAHYPTMTTEEICQLPIPAEE</sequence>
<comment type="caution">
    <text evidence="1">The sequence shown here is derived from an EMBL/GenBank/DDBJ whole genome shotgun (WGS) entry which is preliminary data.</text>
</comment>
<organism evidence="1">
    <name type="scientific">marine sediment metagenome</name>
    <dbReference type="NCBI Taxonomy" id="412755"/>
    <lineage>
        <taxon>unclassified sequences</taxon>
        <taxon>metagenomes</taxon>
        <taxon>ecological metagenomes</taxon>
    </lineage>
</organism>